<proteinExistence type="predicted"/>
<gene>
    <name evidence="1" type="ordered locus">AciX8_2999</name>
</gene>
<protein>
    <submittedName>
        <fullName evidence="1">Uncharacterized protein</fullName>
    </submittedName>
</protein>
<dbReference type="RefSeq" id="WP_014266179.1">
    <property type="nucleotide sequence ID" value="NC_016631.1"/>
</dbReference>
<name>G8NRE4_GRAMM</name>
<evidence type="ECO:0000313" key="2">
    <source>
        <dbReference type="Proteomes" id="UP000007113"/>
    </source>
</evidence>
<keyword evidence="2" id="KW-1185">Reference proteome</keyword>
<dbReference type="KEGG" id="gma:AciX8_2999"/>
<accession>G8NRE4</accession>
<dbReference type="HOGENOM" id="CLU_1213423_0_0_0"/>
<organism evidence="1 2">
    <name type="scientific">Granulicella mallensis (strain ATCC BAA-1857 / DSM 23137 / MP5ACTX8)</name>
    <dbReference type="NCBI Taxonomy" id="682795"/>
    <lineage>
        <taxon>Bacteria</taxon>
        <taxon>Pseudomonadati</taxon>
        <taxon>Acidobacteriota</taxon>
        <taxon>Terriglobia</taxon>
        <taxon>Terriglobales</taxon>
        <taxon>Acidobacteriaceae</taxon>
        <taxon>Granulicella</taxon>
    </lineage>
</organism>
<dbReference type="OrthoDB" id="9843671at2"/>
<evidence type="ECO:0000313" key="1">
    <source>
        <dbReference type="EMBL" id="AEU37302.1"/>
    </source>
</evidence>
<sequence length="228" mass="25793">MLLFFPQAYVPAAPLQSRVCSSLQAITPTQKRKGKNHIRWDERETLTSPDRRWKLDVFPVFDGKDNHSPVQLTDCADSKTHTIMYLESEADVHWGPDGNSLLIVDEQCAVCSDLLLFGDVESRLHEEKPNTHTKSRVADEIHHAVEKRVGADMDLYHYAVEFAWWQGNSLIVSISVDSVKKDTDGSAAGNSDKMVGHCYGAIVDTKENRLVRLVLDKELRKEYDGHCE</sequence>
<dbReference type="AlphaFoldDB" id="G8NRE4"/>
<dbReference type="Proteomes" id="UP000007113">
    <property type="component" value="Chromosome"/>
</dbReference>
<reference evidence="1 2" key="1">
    <citation type="submission" date="2011-11" db="EMBL/GenBank/DDBJ databases">
        <title>Complete sequence of Granulicella mallensis MP5ACTX8.</title>
        <authorList>
            <consortium name="US DOE Joint Genome Institute"/>
            <person name="Lucas S."/>
            <person name="Copeland A."/>
            <person name="Lapidus A."/>
            <person name="Cheng J.-F."/>
            <person name="Goodwin L."/>
            <person name="Pitluck S."/>
            <person name="Peters L."/>
            <person name="Lu M."/>
            <person name="Detter J.C."/>
            <person name="Han C."/>
            <person name="Tapia R."/>
            <person name="Land M."/>
            <person name="Hauser L."/>
            <person name="Kyrpides N."/>
            <person name="Ivanova N."/>
            <person name="Mikhailova N."/>
            <person name="Pagani I."/>
            <person name="Rawat S."/>
            <person name="Mannisto M."/>
            <person name="Haggblom M."/>
            <person name="Woyke T."/>
        </authorList>
    </citation>
    <scope>NUCLEOTIDE SEQUENCE [LARGE SCALE GENOMIC DNA]</scope>
    <source>
        <strain evidence="2">ATCC BAA-1857 / DSM 23137 / MP5ACTX8</strain>
    </source>
</reference>
<dbReference type="EMBL" id="CP003130">
    <property type="protein sequence ID" value="AEU37302.1"/>
    <property type="molecule type" value="Genomic_DNA"/>
</dbReference>